<feature type="compositionally biased region" description="Polar residues" evidence="1">
    <location>
        <begin position="48"/>
        <end position="59"/>
    </location>
</feature>
<reference evidence="2" key="2">
    <citation type="submission" date="2014-03" db="EMBL/GenBank/DDBJ databases">
        <authorList>
            <person name="Genoscope - CEA"/>
        </authorList>
    </citation>
    <scope>NUCLEOTIDE SEQUENCE</scope>
</reference>
<evidence type="ECO:0000313" key="2">
    <source>
        <dbReference type="EMBL" id="CDQ56439.1"/>
    </source>
</evidence>
<feature type="compositionally biased region" description="Polar residues" evidence="1">
    <location>
        <begin position="94"/>
        <end position="106"/>
    </location>
</feature>
<dbReference type="Proteomes" id="UP000193380">
    <property type="component" value="Unassembled WGS sequence"/>
</dbReference>
<sequence>MGGAFPVSPPPEQKPQLSARERRRLAKRADLHNERGSSREPVGHPENYSRQSEASLNTQHHGRERNHHRTKRLLAVSRHGLRRADLSGDEDMSLQVSPHTQGSVDTVATEPWMRPGTSETLKRLMTGQTPCRERLASRESTVQDWEGPSTYHG</sequence>
<reference evidence="2" key="1">
    <citation type="journal article" date="2014" name="Nat. Commun.">
        <title>The rainbow trout genome provides novel insights into evolution after whole-genome duplication in vertebrates.</title>
        <authorList>
            <person name="Berthelot C."/>
            <person name="Brunet F."/>
            <person name="Chalopin D."/>
            <person name="Juanchich A."/>
            <person name="Bernard M."/>
            <person name="Noel B."/>
            <person name="Bento P."/>
            <person name="Da Silva C."/>
            <person name="Labadie K."/>
            <person name="Alberti A."/>
            <person name="Aury J.M."/>
            <person name="Louis A."/>
            <person name="Dehais P."/>
            <person name="Bardou P."/>
            <person name="Montfort J."/>
            <person name="Klopp C."/>
            <person name="Cabau C."/>
            <person name="Gaspin C."/>
            <person name="Thorgaard G.H."/>
            <person name="Boussaha M."/>
            <person name="Quillet E."/>
            <person name="Guyomard R."/>
            <person name="Galiana D."/>
            <person name="Bobe J."/>
            <person name="Volff J.N."/>
            <person name="Genet C."/>
            <person name="Wincker P."/>
            <person name="Jaillon O."/>
            <person name="Roest Crollius H."/>
            <person name="Guiguen Y."/>
        </authorList>
    </citation>
    <scope>NUCLEOTIDE SEQUENCE [LARGE SCALE GENOMIC DNA]</scope>
</reference>
<dbReference type="EMBL" id="FR904263">
    <property type="protein sequence ID" value="CDQ56439.1"/>
    <property type="molecule type" value="Genomic_DNA"/>
</dbReference>
<feature type="region of interest" description="Disordered" evidence="1">
    <location>
        <begin position="128"/>
        <end position="153"/>
    </location>
</feature>
<feature type="compositionally biased region" description="Basic residues" evidence="1">
    <location>
        <begin position="60"/>
        <end position="72"/>
    </location>
</feature>
<feature type="compositionally biased region" description="Basic and acidic residues" evidence="1">
    <location>
        <begin position="27"/>
        <end position="43"/>
    </location>
</feature>
<name>A0A060VTX2_ONCMY</name>
<gene>
    <name evidence="2" type="ORF">GSONMT00079782001</name>
</gene>
<evidence type="ECO:0000313" key="3">
    <source>
        <dbReference type="Proteomes" id="UP000193380"/>
    </source>
</evidence>
<evidence type="ECO:0000256" key="1">
    <source>
        <dbReference type="SAM" id="MobiDB-lite"/>
    </source>
</evidence>
<proteinExistence type="predicted"/>
<dbReference type="PaxDb" id="8022-A0A060VTX2"/>
<protein>
    <submittedName>
        <fullName evidence="2">Uncharacterized protein</fullName>
    </submittedName>
</protein>
<accession>A0A060VTX2</accession>
<feature type="region of interest" description="Disordered" evidence="1">
    <location>
        <begin position="1"/>
        <end position="111"/>
    </location>
</feature>
<dbReference type="STRING" id="8022.A0A060VTX2"/>
<organism evidence="2 3">
    <name type="scientific">Oncorhynchus mykiss</name>
    <name type="common">Rainbow trout</name>
    <name type="synonym">Salmo gairdneri</name>
    <dbReference type="NCBI Taxonomy" id="8022"/>
    <lineage>
        <taxon>Eukaryota</taxon>
        <taxon>Metazoa</taxon>
        <taxon>Chordata</taxon>
        <taxon>Craniata</taxon>
        <taxon>Vertebrata</taxon>
        <taxon>Euteleostomi</taxon>
        <taxon>Actinopterygii</taxon>
        <taxon>Neopterygii</taxon>
        <taxon>Teleostei</taxon>
        <taxon>Protacanthopterygii</taxon>
        <taxon>Salmoniformes</taxon>
        <taxon>Salmonidae</taxon>
        <taxon>Salmoninae</taxon>
        <taxon>Oncorhynchus</taxon>
    </lineage>
</organism>
<dbReference type="AlphaFoldDB" id="A0A060VTX2"/>